<dbReference type="RefSeq" id="WP_010045807.1">
    <property type="nucleotide sequence ID" value="NZ_CP025958.1"/>
</dbReference>
<evidence type="ECO:0000256" key="2">
    <source>
        <dbReference type="RuleBase" id="RU003707"/>
    </source>
</evidence>
<dbReference type="Pfam" id="PF00378">
    <property type="entry name" value="ECH_1"/>
    <property type="match status" value="1"/>
</dbReference>
<dbReference type="SUPFAM" id="SSF52096">
    <property type="entry name" value="ClpP/crotonase"/>
    <property type="match status" value="1"/>
</dbReference>
<dbReference type="PROSITE" id="PS00166">
    <property type="entry name" value="ENOYL_COA_HYDRATASE"/>
    <property type="match status" value="1"/>
</dbReference>
<dbReference type="PANTHER" id="PTHR42964">
    <property type="entry name" value="ENOYL-COA HYDRATASE"/>
    <property type="match status" value="1"/>
</dbReference>
<dbReference type="OrthoDB" id="370015at2"/>
<dbReference type="CDD" id="cd06558">
    <property type="entry name" value="crotonase-like"/>
    <property type="match status" value="1"/>
</dbReference>
<reference evidence="3 4" key="1">
    <citation type="submission" date="2018-01" db="EMBL/GenBank/DDBJ databases">
        <title>G. obscuriglobus.</title>
        <authorList>
            <person name="Franke J."/>
            <person name="Blomberg W."/>
            <person name="Selmecki A."/>
        </authorList>
    </citation>
    <scope>NUCLEOTIDE SEQUENCE [LARGE SCALE GENOMIC DNA]</scope>
    <source>
        <strain evidence="3 4">DSM 5831</strain>
    </source>
</reference>
<name>A0A2Z3H4V0_9BACT</name>
<dbReference type="AlphaFoldDB" id="A0A2Z3H4V0"/>
<comment type="similarity">
    <text evidence="1 2">Belongs to the enoyl-CoA hydratase/isomerase family.</text>
</comment>
<evidence type="ECO:0000256" key="1">
    <source>
        <dbReference type="ARBA" id="ARBA00005254"/>
    </source>
</evidence>
<dbReference type="InterPro" id="IPR001753">
    <property type="entry name" value="Enoyl-CoA_hydra/iso"/>
</dbReference>
<dbReference type="GO" id="GO:0003824">
    <property type="term" value="F:catalytic activity"/>
    <property type="evidence" value="ECO:0007669"/>
    <property type="project" value="InterPro"/>
</dbReference>
<evidence type="ECO:0000313" key="3">
    <source>
        <dbReference type="EMBL" id="AWM41033.1"/>
    </source>
</evidence>
<dbReference type="Proteomes" id="UP000245802">
    <property type="component" value="Chromosome"/>
</dbReference>
<dbReference type="EMBL" id="CP025958">
    <property type="protein sequence ID" value="AWM41033.1"/>
    <property type="molecule type" value="Genomic_DNA"/>
</dbReference>
<dbReference type="Gene3D" id="3.90.226.10">
    <property type="entry name" value="2-enoyl-CoA Hydratase, Chain A, domain 1"/>
    <property type="match status" value="1"/>
</dbReference>
<dbReference type="InterPro" id="IPR029045">
    <property type="entry name" value="ClpP/crotonase-like_dom_sf"/>
</dbReference>
<dbReference type="InterPro" id="IPR018376">
    <property type="entry name" value="Enoyl-CoA_hyd/isom_CS"/>
</dbReference>
<sequence>MSDVVRYELRGPAAVVTLNRPEKRNALSRELIADLSDAFLRAASDPDARCVVLTGAGPAFCAGMDLDELRATLGPDSDKVWDDAHRLSALYELIYTLPKPTVAAVNGAAVAGGAGLVTVCDLAVSVPDAKFGYPEVRRGLVAAMVLPHLLRHVGERTARWLLLTGELIDGLAALRIGLVNQVSSAETLLAAADEWARALSEGGPKALATTKDLLRRCSRQGVAVDELARASAEPRLTEECRSGLAAFFGKRPAPWAVAPSQG</sequence>
<evidence type="ECO:0000313" key="4">
    <source>
        <dbReference type="Proteomes" id="UP000245802"/>
    </source>
</evidence>
<gene>
    <name evidence="3" type="ORF">C1280_31300</name>
</gene>
<dbReference type="InterPro" id="IPR051683">
    <property type="entry name" value="Enoyl-CoA_Hydratase/Isomerase"/>
</dbReference>
<proteinExistence type="inferred from homology"/>
<accession>A0A2Z3H4V0</accession>
<keyword evidence="4" id="KW-1185">Reference proteome</keyword>
<dbReference type="PANTHER" id="PTHR42964:SF1">
    <property type="entry name" value="POLYKETIDE BIOSYNTHESIS ENOYL-COA HYDRATASE PKSH-RELATED"/>
    <property type="match status" value="1"/>
</dbReference>
<organism evidence="3 4">
    <name type="scientific">Gemmata obscuriglobus</name>
    <dbReference type="NCBI Taxonomy" id="114"/>
    <lineage>
        <taxon>Bacteria</taxon>
        <taxon>Pseudomonadati</taxon>
        <taxon>Planctomycetota</taxon>
        <taxon>Planctomycetia</taxon>
        <taxon>Gemmatales</taxon>
        <taxon>Gemmataceae</taxon>
        <taxon>Gemmata</taxon>
    </lineage>
</organism>
<dbReference type="KEGG" id="gog:C1280_31300"/>
<protein>
    <submittedName>
        <fullName evidence="3">Enoyl-CoA hydratase</fullName>
    </submittedName>
</protein>